<feature type="domain" description="Kinesin motor" evidence="6">
    <location>
        <begin position="204"/>
        <end position="588"/>
    </location>
</feature>
<dbReference type="GO" id="GO:0005524">
    <property type="term" value="F:ATP binding"/>
    <property type="evidence" value="ECO:0007669"/>
    <property type="project" value="UniProtKB-UniRule"/>
</dbReference>
<dbReference type="Gramene" id="Pp3c22_13180V3.2">
    <property type="protein sequence ID" value="Pp3c22_13180V3.2"/>
    <property type="gene ID" value="Pp3c22_13180"/>
</dbReference>
<dbReference type="InterPro" id="IPR027417">
    <property type="entry name" value="P-loop_NTPase"/>
</dbReference>
<dbReference type="Pfam" id="PF00225">
    <property type="entry name" value="Kinesin"/>
    <property type="match status" value="1"/>
</dbReference>
<dbReference type="InterPro" id="IPR001752">
    <property type="entry name" value="Kinesin_motor_dom"/>
</dbReference>
<keyword evidence="1 4" id="KW-0547">Nucleotide-binding</keyword>
<reference evidence="7 8" key="2">
    <citation type="journal article" date="2018" name="Plant J.">
        <title>The Physcomitrella patens chromosome-scale assembly reveals moss genome structure and evolution.</title>
        <authorList>
            <person name="Lang D."/>
            <person name="Ullrich K.K."/>
            <person name="Murat F."/>
            <person name="Fuchs J."/>
            <person name="Jenkins J."/>
            <person name="Haas F.B."/>
            <person name="Piednoel M."/>
            <person name="Gundlach H."/>
            <person name="Van Bel M."/>
            <person name="Meyberg R."/>
            <person name="Vives C."/>
            <person name="Morata J."/>
            <person name="Symeonidi A."/>
            <person name="Hiss M."/>
            <person name="Muchero W."/>
            <person name="Kamisugi Y."/>
            <person name="Saleh O."/>
            <person name="Blanc G."/>
            <person name="Decker E.L."/>
            <person name="van Gessel N."/>
            <person name="Grimwood J."/>
            <person name="Hayes R.D."/>
            <person name="Graham S.W."/>
            <person name="Gunter L.E."/>
            <person name="McDaniel S.F."/>
            <person name="Hoernstein S.N.W."/>
            <person name="Larsson A."/>
            <person name="Li F.W."/>
            <person name="Perroud P.F."/>
            <person name="Phillips J."/>
            <person name="Ranjan P."/>
            <person name="Rokshar D.S."/>
            <person name="Rothfels C.J."/>
            <person name="Schneider L."/>
            <person name="Shu S."/>
            <person name="Stevenson D.W."/>
            <person name="Thummler F."/>
            <person name="Tillich M."/>
            <person name="Villarreal Aguilar J.C."/>
            <person name="Widiez T."/>
            <person name="Wong G.K."/>
            <person name="Wymore A."/>
            <person name="Zhang Y."/>
            <person name="Zimmer A.D."/>
            <person name="Quatrano R.S."/>
            <person name="Mayer K.F.X."/>
            <person name="Goodstein D."/>
            <person name="Casacuberta J.M."/>
            <person name="Vandepoele K."/>
            <person name="Reski R."/>
            <person name="Cuming A.C."/>
            <person name="Tuskan G.A."/>
            <person name="Maumus F."/>
            <person name="Salse J."/>
            <person name="Schmutz J."/>
            <person name="Rensing S.A."/>
        </authorList>
    </citation>
    <scope>NUCLEOTIDE SEQUENCE [LARGE SCALE GENOMIC DNA]</scope>
    <source>
        <strain evidence="7 8">cv. Gransden 2004</strain>
    </source>
</reference>
<dbReference type="GO" id="GO:0008017">
    <property type="term" value="F:microtubule binding"/>
    <property type="evidence" value="ECO:0000318"/>
    <property type="project" value="GO_Central"/>
</dbReference>
<evidence type="ECO:0000256" key="5">
    <source>
        <dbReference type="RuleBase" id="RU000394"/>
    </source>
</evidence>
<dbReference type="GO" id="GO:0016887">
    <property type="term" value="F:ATP hydrolysis activity"/>
    <property type="evidence" value="ECO:0000318"/>
    <property type="project" value="GO_Central"/>
</dbReference>
<keyword evidence="8" id="KW-1185">Reference proteome</keyword>
<evidence type="ECO:0000259" key="6">
    <source>
        <dbReference type="PROSITE" id="PS50067"/>
    </source>
</evidence>
<name>A0A7I4C9L1_PHYPA</name>
<keyword evidence="3 4" id="KW-0505">Motor protein</keyword>
<dbReference type="InterPro" id="IPR036961">
    <property type="entry name" value="Kinesin_motor_dom_sf"/>
</dbReference>
<dbReference type="PANTHER" id="PTHR24115">
    <property type="entry name" value="KINESIN-RELATED"/>
    <property type="match status" value="1"/>
</dbReference>
<dbReference type="Proteomes" id="UP000006727">
    <property type="component" value="Chromosome 22"/>
</dbReference>
<accession>A0A7I4C9L1</accession>
<dbReference type="GO" id="GO:0003777">
    <property type="term" value="F:microtubule motor activity"/>
    <property type="evidence" value="ECO:0000318"/>
    <property type="project" value="GO_Central"/>
</dbReference>
<dbReference type="GeneID" id="112275064"/>
<evidence type="ECO:0000313" key="7">
    <source>
        <dbReference type="EnsemblPlants" id="Pp3c22_13180V3.2"/>
    </source>
</evidence>
<evidence type="ECO:0000256" key="2">
    <source>
        <dbReference type="ARBA" id="ARBA00022840"/>
    </source>
</evidence>
<dbReference type="InterPro" id="IPR019821">
    <property type="entry name" value="Kinesin_motor_CS"/>
</dbReference>
<evidence type="ECO:0000256" key="4">
    <source>
        <dbReference type="PROSITE-ProRule" id="PRU00283"/>
    </source>
</evidence>
<dbReference type="InterPro" id="IPR027640">
    <property type="entry name" value="Kinesin-like_fam"/>
</dbReference>
<dbReference type="RefSeq" id="XP_024360789.1">
    <property type="nucleotide sequence ID" value="XM_024505021.2"/>
</dbReference>
<dbReference type="EMBL" id="ABEU02000022">
    <property type="status" value="NOT_ANNOTATED_CDS"/>
    <property type="molecule type" value="Genomic_DNA"/>
</dbReference>
<sequence>MEILSGIAVPGLNVVDENTRERNGKEPEISTLATIRDIEKGLEANLQECMNFLQVLTEDNSRKEIAAEWANRDERQFPELEVFHAMRPNTAPPKSATHLQEHLVFVRGVSCEFDCSTVESESSCDSNKHLFQTVSKIDLEGDNVPLRNKTAQQVHPHHDCYAVKTLPSNLLLVDERIRTLSTEPITEIPSPKLADSSTGNQNGKVSVCVRMRPFNEHEKVCPLKQVLCSQKNKVVVKDYNYLRQGNPMNKSKVESQFDVDNALDDSFLPRGNRQRKEESQRCMFEILGRPCVENSLDGFNTTIMTYGQMGSGKTYTIVGDGTTCGRGLVPRIVNELMRRVQDDQSSGVHLTIQVSYLEIYQEKVRDLLVDKKAEHTAEESGVNCSLRCTELPLIDGGGSSFFLHGQVKDQLRVREHPETGTYVESPRWKVVTAHEEMDKLLKLGAANRMLGSTISHARLSSRGHTLFTIKITKTNEKSQHTSVSHINMVDLAGSEKMALGQKPSAERTYESKYINRSLAQLNDMFTNLPNGRSNGKFVSYRSSALTMLLRESLSENSKTYLVANISPAEQDFQESIHTLRCAAKAKRIHAPPNQDPATKKQIFMKMDEEIRVLQYLISDLTKKPTPSKVAEPLRAAKETTDVAEEFRPTGETDCRRSLQEKKVQLRLPSRQQKGKPSWALNAKDRFVVHTKIT</sequence>
<dbReference type="EnsemblPlants" id="Pp3c22_13180V3.2">
    <property type="protein sequence ID" value="Pp3c22_13180V3.2"/>
    <property type="gene ID" value="Pp3c22_13180"/>
</dbReference>
<evidence type="ECO:0000313" key="8">
    <source>
        <dbReference type="Proteomes" id="UP000006727"/>
    </source>
</evidence>
<dbReference type="AlphaFoldDB" id="A0A7I4C9L1"/>
<dbReference type="PRINTS" id="PR00380">
    <property type="entry name" value="KINESINHEAVY"/>
</dbReference>
<dbReference type="GO" id="GO:0005737">
    <property type="term" value="C:cytoplasm"/>
    <property type="evidence" value="ECO:0000318"/>
    <property type="project" value="GO_Central"/>
</dbReference>
<dbReference type="SUPFAM" id="SSF52540">
    <property type="entry name" value="P-loop containing nucleoside triphosphate hydrolases"/>
    <property type="match status" value="1"/>
</dbReference>
<dbReference type="InParanoid" id="A0A7I4C9L1"/>
<feature type="binding site" evidence="4">
    <location>
        <begin position="307"/>
        <end position="314"/>
    </location>
    <ligand>
        <name>ATP</name>
        <dbReference type="ChEBI" id="CHEBI:30616"/>
    </ligand>
</feature>
<protein>
    <recommendedName>
        <fullName evidence="5">Kinesin-like protein</fullName>
    </recommendedName>
</protein>
<evidence type="ECO:0000256" key="3">
    <source>
        <dbReference type="ARBA" id="ARBA00023175"/>
    </source>
</evidence>
<dbReference type="GO" id="GO:0007018">
    <property type="term" value="P:microtubule-based movement"/>
    <property type="evidence" value="ECO:0000318"/>
    <property type="project" value="GO_Central"/>
</dbReference>
<keyword evidence="2 4" id="KW-0067">ATP-binding</keyword>
<proteinExistence type="inferred from homology"/>
<organism evidence="7 8">
    <name type="scientific">Physcomitrium patens</name>
    <name type="common">Spreading-leaved earth moss</name>
    <name type="synonym">Physcomitrella patens</name>
    <dbReference type="NCBI Taxonomy" id="3218"/>
    <lineage>
        <taxon>Eukaryota</taxon>
        <taxon>Viridiplantae</taxon>
        <taxon>Streptophyta</taxon>
        <taxon>Embryophyta</taxon>
        <taxon>Bryophyta</taxon>
        <taxon>Bryophytina</taxon>
        <taxon>Bryopsida</taxon>
        <taxon>Funariidae</taxon>
        <taxon>Funariales</taxon>
        <taxon>Funariaceae</taxon>
        <taxon>Physcomitrium</taxon>
    </lineage>
</organism>
<dbReference type="PROSITE" id="PS50067">
    <property type="entry name" value="KINESIN_MOTOR_2"/>
    <property type="match status" value="1"/>
</dbReference>
<reference evidence="7" key="3">
    <citation type="submission" date="2020-12" db="UniProtKB">
        <authorList>
            <consortium name="EnsemblPlants"/>
        </authorList>
    </citation>
    <scope>IDENTIFICATION</scope>
</reference>
<dbReference type="Gene3D" id="3.40.850.10">
    <property type="entry name" value="Kinesin motor domain"/>
    <property type="match status" value="1"/>
</dbReference>
<reference evidence="7 8" key="1">
    <citation type="journal article" date="2008" name="Science">
        <title>The Physcomitrella genome reveals evolutionary insights into the conquest of land by plants.</title>
        <authorList>
            <person name="Rensing S."/>
            <person name="Lang D."/>
            <person name="Zimmer A."/>
            <person name="Terry A."/>
            <person name="Salamov A."/>
            <person name="Shapiro H."/>
            <person name="Nishiyama T."/>
            <person name="Perroud P.-F."/>
            <person name="Lindquist E."/>
            <person name="Kamisugi Y."/>
            <person name="Tanahashi T."/>
            <person name="Sakakibara K."/>
            <person name="Fujita T."/>
            <person name="Oishi K."/>
            <person name="Shin-I T."/>
            <person name="Kuroki Y."/>
            <person name="Toyoda A."/>
            <person name="Suzuki Y."/>
            <person name="Hashimoto A."/>
            <person name="Yamaguchi K."/>
            <person name="Sugano A."/>
            <person name="Kohara Y."/>
            <person name="Fujiyama A."/>
            <person name="Anterola A."/>
            <person name="Aoki S."/>
            <person name="Ashton N."/>
            <person name="Barbazuk W.B."/>
            <person name="Barker E."/>
            <person name="Bennetzen J."/>
            <person name="Bezanilla M."/>
            <person name="Blankenship R."/>
            <person name="Cho S.H."/>
            <person name="Dutcher S."/>
            <person name="Estelle M."/>
            <person name="Fawcett J.A."/>
            <person name="Gundlach H."/>
            <person name="Hanada K."/>
            <person name="Heyl A."/>
            <person name="Hicks K.A."/>
            <person name="Hugh J."/>
            <person name="Lohr M."/>
            <person name="Mayer K."/>
            <person name="Melkozernov A."/>
            <person name="Murata T."/>
            <person name="Nelson D."/>
            <person name="Pils B."/>
            <person name="Prigge M."/>
            <person name="Reiss B."/>
            <person name="Renner T."/>
            <person name="Rombauts S."/>
            <person name="Rushton P."/>
            <person name="Sanderfoot A."/>
            <person name="Schween G."/>
            <person name="Shiu S.-H."/>
            <person name="Stueber K."/>
            <person name="Theodoulou F.L."/>
            <person name="Tu H."/>
            <person name="Van de Peer Y."/>
            <person name="Verrier P.J."/>
            <person name="Waters E."/>
            <person name="Wood A."/>
            <person name="Yang L."/>
            <person name="Cove D."/>
            <person name="Cuming A."/>
            <person name="Hasebe M."/>
            <person name="Lucas S."/>
            <person name="Mishler D.B."/>
            <person name="Reski R."/>
            <person name="Grigoriev I."/>
            <person name="Quatrano R.S."/>
            <person name="Boore J.L."/>
        </authorList>
    </citation>
    <scope>NUCLEOTIDE SEQUENCE [LARGE SCALE GENOMIC DNA]</scope>
    <source>
        <strain evidence="7 8">cv. Gransden 2004</strain>
    </source>
</reference>
<dbReference type="PROSITE" id="PS00411">
    <property type="entry name" value="KINESIN_MOTOR_1"/>
    <property type="match status" value="1"/>
</dbReference>
<dbReference type="GO" id="GO:0005874">
    <property type="term" value="C:microtubule"/>
    <property type="evidence" value="ECO:0000318"/>
    <property type="project" value="GO_Central"/>
</dbReference>
<comment type="similarity">
    <text evidence="4 5">Belongs to the TRAFAC class myosin-kinesin ATPase superfamily. Kinesin family.</text>
</comment>
<evidence type="ECO:0000256" key="1">
    <source>
        <dbReference type="ARBA" id="ARBA00022741"/>
    </source>
</evidence>
<dbReference type="PANTHER" id="PTHR24115:SF546">
    <property type="entry name" value="KINESIN-LIKE PROTEIN KIF14"/>
    <property type="match status" value="1"/>
</dbReference>
<dbReference type="GO" id="GO:0005871">
    <property type="term" value="C:kinesin complex"/>
    <property type="evidence" value="ECO:0000318"/>
    <property type="project" value="GO_Central"/>
</dbReference>
<gene>
    <name evidence="7" type="primary">LOC112275064</name>
</gene>
<dbReference type="SMART" id="SM00129">
    <property type="entry name" value="KISc"/>
    <property type="match status" value="1"/>
</dbReference>
<keyword evidence="5" id="KW-0493">Microtubule</keyword>